<reference evidence="3" key="1">
    <citation type="journal article" date="2019" name="Int. J. Syst. Evol. Microbiol.">
        <title>The Global Catalogue of Microorganisms (GCM) 10K type strain sequencing project: providing services to taxonomists for standard genome sequencing and annotation.</title>
        <authorList>
            <consortium name="The Broad Institute Genomics Platform"/>
            <consortium name="The Broad Institute Genome Sequencing Center for Infectious Disease"/>
            <person name="Wu L."/>
            <person name="Ma J."/>
        </authorList>
    </citation>
    <scope>NUCLEOTIDE SEQUENCE [LARGE SCALE GENOMIC DNA]</scope>
    <source>
        <strain evidence="3">JCM 18956</strain>
    </source>
</reference>
<dbReference type="InterPro" id="IPR025669">
    <property type="entry name" value="AAA_dom"/>
</dbReference>
<comment type="caution">
    <text evidence="2">The sequence shown here is derived from an EMBL/GenBank/DDBJ whole genome shotgun (WGS) entry which is preliminary data.</text>
</comment>
<accession>A0ABP8W9K1</accession>
<organism evidence="2 3">
    <name type="scientific">Frondihabitans cladoniiphilus</name>
    <dbReference type="NCBI Taxonomy" id="715785"/>
    <lineage>
        <taxon>Bacteria</taxon>
        <taxon>Bacillati</taxon>
        <taxon>Actinomycetota</taxon>
        <taxon>Actinomycetes</taxon>
        <taxon>Micrococcales</taxon>
        <taxon>Microbacteriaceae</taxon>
        <taxon>Frondihabitans</taxon>
    </lineage>
</organism>
<evidence type="ECO:0000259" key="1">
    <source>
        <dbReference type="Pfam" id="PF13614"/>
    </source>
</evidence>
<evidence type="ECO:0000313" key="2">
    <source>
        <dbReference type="EMBL" id="GAA4683201.1"/>
    </source>
</evidence>
<keyword evidence="3" id="KW-1185">Reference proteome</keyword>
<dbReference type="Gene3D" id="3.40.50.300">
    <property type="entry name" value="P-loop containing nucleotide triphosphate hydrolases"/>
    <property type="match status" value="1"/>
</dbReference>
<dbReference type="Proteomes" id="UP001501295">
    <property type="component" value="Unassembled WGS sequence"/>
</dbReference>
<name>A0ABP8W9K1_9MICO</name>
<proteinExistence type="predicted"/>
<evidence type="ECO:0000313" key="3">
    <source>
        <dbReference type="Proteomes" id="UP001501295"/>
    </source>
</evidence>
<dbReference type="EMBL" id="BAABLM010000009">
    <property type="protein sequence ID" value="GAA4683201.1"/>
    <property type="molecule type" value="Genomic_DNA"/>
</dbReference>
<gene>
    <name evidence="2" type="ORF">GCM10025780_31090</name>
</gene>
<dbReference type="Pfam" id="PF13614">
    <property type="entry name" value="AAA_31"/>
    <property type="match status" value="1"/>
</dbReference>
<dbReference type="InterPro" id="IPR050678">
    <property type="entry name" value="DNA_Partitioning_ATPase"/>
</dbReference>
<protein>
    <recommendedName>
        <fullName evidence="1">AAA domain-containing protein</fullName>
    </recommendedName>
</protein>
<sequence>MITAIANNKGGVAKTEVTVQLAGALARMGKRILVVDMDPQANATRRLGIEWDASAPIPTMSEVLRADADGAGAGAVLACGWGSLEDPIAEAELIDVLPSRFDLINRETEAGVVGATRRLRRALCGWTDEYDAILIDTRPDLGHLVQMSFAAADNVVIPTDPNYDSTEGAIRVRDFVGRHAVDLVNPGLCVGGSSGDAAKVDE</sequence>
<dbReference type="PANTHER" id="PTHR13696">
    <property type="entry name" value="P-LOOP CONTAINING NUCLEOSIDE TRIPHOSPHATE HYDROLASE"/>
    <property type="match status" value="1"/>
</dbReference>
<dbReference type="InterPro" id="IPR027417">
    <property type="entry name" value="P-loop_NTPase"/>
</dbReference>
<dbReference type="SUPFAM" id="SSF52540">
    <property type="entry name" value="P-loop containing nucleoside triphosphate hydrolases"/>
    <property type="match status" value="1"/>
</dbReference>
<dbReference type="PANTHER" id="PTHR13696:SF52">
    <property type="entry name" value="PARA FAMILY PROTEIN CT_582"/>
    <property type="match status" value="1"/>
</dbReference>
<dbReference type="RefSeq" id="WP_345376848.1">
    <property type="nucleotide sequence ID" value="NZ_BAABLM010000009.1"/>
</dbReference>
<dbReference type="CDD" id="cd02042">
    <property type="entry name" value="ParAB_family"/>
    <property type="match status" value="1"/>
</dbReference>
<feature type="domain" description="AAA" evidence="1">
    <location>
        <begin position="2"/>
        <end position="175"/>
    </location>
</feature>